<accession>A0A0J8VGN7</accession>
<dbReference type="OrthoDB" id="9813518at2"/>
<keyword evidence="3" id="KW-0813">Transport</keyword>
<dbReference type="Proteomes" id="UP000240481">
    <property type="component" value="Unassembled WGS sequence"/>
</dbReference>
<evidence type="ECO:0000313" key="4">
    <source>
        <dbReference type="Proteomes" id="UP000240481"/>
    </source>
</evidence>
<dbReference type="InterPro" id="IPR013099">
    <property type="entry name" value="K_chnl_dom"/>
</dbReference>
<feature type="transmembrane region" description="Helical" evidence="1">
    <location>
        <begin position="160"/>
        <end position="176"/>
    </location>
</feature>
<evidence type="ECO:0000259" key="2">
    <source>
        <dbReference type="Pfam" id="PF07885"/>
    </source>
</evidence>
<proteinExistence type="predicted"/>
<dbReference type="EMBL" id="PYLZ01000004">
    <property type="protein sequence ID" value="PSW25136.1"/>
    <property type="molecule type" value="Genomic_DNA"/>
</dbReference>
<feature type="transmembrane region" description="Helical" evidence="1">
    <location>
        <begin position="188"/>
        <end position="209"/>
    </location>
</feature>
<comment type="caution">
    <text evidence="3">The sequence shown here is derived from an EMBL/GenBank/DDBJ whole genome shotgun (WGS) entry which is preliminary data.</text>
</comment>
<feature type="domain" description="Potassium channel" evidence="2">
    <location>
        <begin position="140"/>
        <end position="209"/>
    </location>
</feature>
<evidence type="ECO:0000313" key="3">
    <source>
        <dbReference type="EMBL" id="PSW25136.1"/>
    </source>
</evidence>
<feature type="transmembrane region" description="Helical" evidence="1">
    <location>
        <begin position="37"/>
        <end position="54"/>
    </location>
</feature>
<dbReference type="GO" id="GO:0034220">
    <property type="term" value="P:monoatomic ion transmembrane transport"/>
    <property type="evidence" value="ECO:0007669"/>
    <property type="project" value="UniProtKB-KW"/>
</dbReference>
<dbReference type="AlphaFoldDB" id="A0A0J8VGN7"/>
<keyword evidence="3" id="KW-0406">Ion transport</keyword>
<protein>
    <submittedName>
        <fullName evidence="3">Two pore domain potassium channel family protein</fullName>
    </submittedName>
</protein>
<sequence>MKKVSKDDNFYFLLAALLGLLFISAFMQQLFAGGQKTILALIIICLGVSIAGVHREKVFYRNWYGFLLFLAAISGTFTFLETVDLSLVTLFTLLFFLLSHTYTALKQVMITDYVSGNQIVGSICVYLLLGLSWSFIYLIQLELFPTAFNGIEYKPWLDNLFEAVYFSFITLTTVGYGDISPALPIPRFFVFIESILGGFYLAIMVASLVSSRLSQSDNKQAQHDHTGSESVEREK</sequence>
<feature type="transmembrane region" description="Helical" evidence="1">
    <location>
        <begin position="66"/>
        <end position="99"/>
    </location>
</feature>
<reference evidence="3 4" key="1">
    <citation type="submission" date="2018-01" db="EMBL/GenBank/DDBJ databases">
        <title>Whole genome sequencing of Histamine producing bacteria.</title>
        <authorList>
            <person name="Butler K."/>
        </authorList>
    </citation>
    <scope>NUCLEOTIDE SEQUENCE [LARGE SCALE GENOMIC DNA]</scope>
    <source>
        <strain evidence="3 4">DSM 24669</strain>
    </source>
</reference>
<keyword evidence="1" id="KW-0812">Transmembrane</keyword>
<keyword evidence="1" id="KW-0472">Membrane</keyword>
<organism evidence="3 4">
    <name type="scientific">Photobacterium swingsii</name>
    <dbReference type="NCBI Taxonomy" id="680026"/>
    <lineage>
        <taxon>Bacteria</taxon>
        <taxon>Pseudomonadati</taxon>
        <taxon>Pseudomonadota</taxon>
        <taxon>Gammaproteobacteria</taxon>
        <taxon>Vibrionales</taxon>
        <taxon>Vibrionaceae</taxon>
        <taxon>Photobacterium</taxon>
    </lineage>
</organism>
<dbReference type="RefSeq" id="WP_048897952.1">
    <property type="nucleotide sequence ID" value="NZ_AP024853.1"/>
</dbReference>
<dbReference type="STRING" id="680026.AB733_04785"/>
<keyword evidence="1" id="KW-1133">Transmembrane helix</keyword>
<evidence type="ECO:0000256" key="1">
    <source>
        <dbReference type="SAM" id="Phobius"/>
    </source>
</evidence>
<name>A0A0J8VGN7_9GAMM</name>
<keyword evidence="4" id="KW-1185">Reference proteome</keyword>
<keyword evidence="3" id="KW-0407">Ion channel</keyword>
<dbReference type="Pfam" id="PF07885">
    <property type="entry name" value="Ion_trans_2"/>
    <property type="match status" value="1"/>
</dbReference>
<gene>
    <name evidence="3" type="ORF">C9I94_09550</name>
</gene>
<dbReference type="Gene3D" id="1.10.287.70">
    <property type="match status" value="1"/>
</dbReference>
<feature type="transmembrane region" description="Helical" evidence="1">
    <location>
        <begin position="119"/>
        <end position="139"/>
    </location>
</feature>
<dbReference type="SUPFAM" id="SSF81324">
    <property type="entry name" value="Voltage-gated potassium channels"/>
    <property type="match status" value="1"/>
</dbReference>